<sequence length="163" mass="18580">MPSIPYHWNEIFPLLVGAVMVLEGLWGIFHPESGMLSFGLPPHMATNRSVRSVFTMCSVRTLALGALILNFCYEKKYEAVDFVMFIVGFWLGFADGFICWEEGDRDTAVLRGVMGALMLFGEAWGLRRPLGQVRILSGPGWLREDYKRWRGLSFGWKELFGTY</sequence>
<dbReference type="InterPro" id="IPR025363">
    <property type="entry name" value="DUF4267"/>
</dbReference>
<feature type="transmembrane region" description="Helical" evidence="1">
    <location>
        <begin position="49"/>
        <end position="72"/>
    </location>
</feature>
<organism evidence="2 3">
    <name type="scientific">Diplogelasinospora grovesii</name>
    <dbReference type="NCBI Taxonomy" id="303347"/>
    <lineage>
        <taxon>Eukaryota</taxon>
        <taxon>Fungi</taxon>
        <taxon>Dikarya</taxon>
        <taxon>Ascomycota</taxon>
        <taxon>Pezizomycotina</taxon>
        <taxon>Sordariomycetes</taxon>
        <taxon>Sordariomycetidae</taxon>
        <taxon>Sordariales</taxon>
        <taxon>Diplogelasinosporaceae</taxon>
        <taxon>Diplogelasinospora</taxon>
    </lineage>
</organism>
<accession>A0AAN6N3U1</accession>
<evidence type="ECO:0000313" key="2">
    <source>
        <dbReference type="EMBL" id="KAK3938671.1"/>
    </source>
</evidence>
<gene>
    <name evidence="2" type="ORF">QBC46DRAFT_264813</name>
</gene>
<dbReference type="EMBL" id="MU853824">
    <property type="protein sequence ID" value="KAK3938671.1"/>
    <property type="molecule type" value="Genomic_DNA"/>
</dbReference>
<keyword evidence="1" id="KW-0472">Membrane</keyword>
<keyword evidence="3" id="KW-1185">Reference proteome</keyword>
<feature type="transmembrane region" description="Helical" evidence="1">
    <location>
        <begin position="79"/>
        <end position="97"/>
    </location>
</feature>
<name>A0AAN6N3U1_9PEZI</name>
<evidence type="ECO:0000256" key="1">
    <source>
        <dbReference type="SAM" id="Phobius"/>
    </source>
</evidence>
<evidence type="ECO:0000313" key="3">
    <source>
        <dbReference type="Proteomes" id="UP001303473"/>
    </source>
</evidence>
<dbReference type="AlphaFoldDB" id="A0AAN6N3U1"/>
<protein>
    <submittedName>
        <fullName evidence="2">Uncharacterized protein</fullName>
    </submittedName>
</protein>
<comment type="caution">
    <text evidence="2">The sequence shown here is derived from an EMBL/GenBank/DDBJ whole genome shotgun (WGS) entry which is preliminary data.</text>
</comment>
<keyword evidence="1" id="KW-0812">Transmembrane</keyword>
<dbReference type="Pfam" id="PF14087">
    <property type="entry name" value="DUF4267"/>
    <property type="match status" value="1"/>
</dbReference>
<proteinExistence type="predicted"/>
<keyword evidence="1" id="KW-1133">Transmembrane helix</keyword>
<feature type="transmembrane region" description="Helical" evidence="1">
    <location>
        <begin position="109"/>
        <end position="126"/>
    </location>
</feature>
<reference evidence="3" key="1">
    <citation type="journal article" date="2023" name="Mol. Phylogenet. Evol.">
        <title>Genome-scale phylogeny and comparative genomics of the fungal order Sordariales.</title>
        <authorList>
            <person name="Hensen N."/>
            <person name="Bonometti L."/>
            <person name="Westerberg I."/>
            <person name="Brannstrom I.O."/>
            <person name="Guillou S."/>
            <person name="Cros-Aarteil S."/>
            <person name="Calhoun S."/>
            <person name="Haridas S."/>
            <person name="Kuo A."/>
            <person name="Mondo S."/>
            <person name="Pangilinan J."/>
            <person name="Riley R."/>
            <person name="LaButti K."/>
            <person name="Andreopoulos B."/>
            <person name="Lipzen A."/>
            <person name="Chen C."/>
            <person name="Yan M."/>
            <person name="Daum C."/>
            <person name="Ng V."/>
            <person name="Clum A."/>
            <person name="Steindorff A."/>
            <person name="Ohm R.A."/>
            <person name="Martin F."/>
            <person name="Silar P."/>
            <person name="Natvig D.O."/>
            <person name="Lalanne C."/>
            <person name="Gautier V."/>
            <person name="Ament-Velasquez S.L."/>
            <person name="Kruys A."/>
            <person name="Hutchinson M.I."/>
            <person name="Powell A.J."/>
            <person name="Barry K."/>
            <person name="Miller A.N."/>
            <person name="Grigoriev I.V."/>
            <person name="Debuchy R."/>
            <person name="Gladieux P."/>
            <person name="Hiltunen Thoren M."/>
            <person name="Johannesson H."/>
        </authorList>
    </citation>
    <scope>NUCLEOTIDE SEQUENCE [LARGE SCALE GENOMIC DNA]</scope>
    <source>
        <strain evidence="3">CBS 340.73</strain>
    </source>
</reference>
<feature type="transmembrane region" description="Helical" evidence="1">
    <location>
        <begin position="12"/>
        <end position="29"/>
    </location>
</feature>
<dbReference type="Proteomes" id="UP001303473">
    <property type="component" value="Unassembled WGS sequence"/>
</dbReference>